<sequence length="241" mass="28158">MPTKFLRLTTLYLCNNHLTSLNGLEKLTFLQSLNVSDNYLQTVSGLQHNHCLQRLNVDYQITEEYHALNFDPRTIEGIRMSLKELSCRSNCIKDLDELVGLQKLEVLDLKYNEIDNLDKVLVVLETFPYLFHLNLKGNQVQEANDYKKRIIGSQSINIRLLDDVTIPGRLRQHYIRINKNIRANPAVESVKEEFGSLPRGLREEFIGGFFERIAPQCKENCEERRGFKFKHKIRLNTKNKH</sequence>
<reference evidence="5" key="1">
    <citation type="submission" date="2015-05" db="UniProtKB">
        <authorList>
            <consortium name="EnsemblMetazoa"/>
        </authorList>
    </citation>
    <scope>IDENTIFICATION</scope>
</reference>
<dbReference type="AlphaFoldDB" id="T1I877"/>
<dbReference type="Gene3D" id="3.80.10.10">
    <property type="entry name" value="Ribonuclease Inhibitor"/>
    <property type="match status" value="2"/>
</dbReference>
<dbReference type="EnsemblMetazoa" id="RPRC012499-RA">
    <property type="protein sequence ID" value="RPRC012499-PA"/>
    <property type="gene ID" value="RPRC012499"/>
</dbReference>
<evidence type="ECO:0000256" key="2">
    <source>
        <dbReference type="ARBA" id="ARBA00022614"/>
    </source>
</evidence>
<dbReference type="PANTHER" id="PTHR45973:SF35">
    <property type="entry name" value="LEUCINE-RICH REPEAT-CONTAINING PROTEIN 43"/>
    <property type="match status" value="1"/>
</dbReference>
<dbReference type="InterPro" id="IPR025875">
    <property type="entry name" value="Leu-rich_rpt_4"/>
</dbReference>
<dbReference type="InParanoid" id="T1I877"/>
<dbReference type="InterPro" id="IPR001611">
    <property type="entry name" value="Leu-rich_rpt"/>
</dbReference>
<dbReference type="InterPro" id="IPR032675">
    <property type="entry name" value="LRR_dom_sf"/>
</dbReference>
<protein>
    <recommendedName>
        <fullName evidence="4">Dynein axonemal assembly factor 1 homolog</fullName>
    </recommendedName>
</protein>
<comment type="function">
    <text evidence="1">Cilium-specific protein required for cilia structures.</text>
</comment>
<dbReference type="Proteomes" id="UP000015103">
    <property type="component" value="Unassembled WGS sequence"/>
</dbReference>
<dbReference type="Pfam" id="PF12799">
    <property type="entry name" value="LRR_4"/>
    <property type="match status" value="2"/>
</dbReference>
<evidence type="ECO:0000256" key="1">
    <source>
        <dbReference type="ARBA" id="ARBA00003843"/>
    </source>
</evidence>
<evidence type="ECO:0000313" key="6">
    <source>
        <dbReference type="Proteomes" id="UP000015103"/>
    </source>
</evidence>
<dbReference type="SMART" id="SM00365">
    <property type="entry name" value="LRR_SD22"/>
    <property type="match status" value="3"/>
</dbReference>
<dbReference type="InterPro" id="IPR050576">
    <property type="entry name" value="Cilia_flagella_integrity"/>
</dbReference>
<keyword evidence="6" id="KW-1185">Reference proteome</keyword>
<dbReference type="STRING" id="13249.T1I877"/>
<accession>T1I877</accession>
<dbReference type="HOGENOM" id="CLU_1152947_0_0_1"/>
<evidence type="ECO:0000313" key="5">
    <source>
        <dbReference type="EnsemblMetazoa" id="RPRC012499-PA"/>
    </source>
</evidence>
<evidence type="ECO:0000256" key="3">
    <source>
        <dbReference type="ARBA" id="ARBA00022737"/>
    </source>
</evidence>
<evidence type="ECO:0000256" key="4">
    <source>
        <dbReference type="ARBA" id="ARBA00024433"/>
    </source>
</evidence>
<dbReference type="PROSITE" id="PS51450">
    <property type="entry name" value="LRR"/>
    <property type="match status" value="2"/>
</dbReference>
<dbReference type="SUPFAM" id="SSF52058">
    <property type="entry name" value="L domain-like"/>
    <property type="match status" value="1"/>
</dbReference>
<dbReference type="eggNOG" id="ENOG502S8SX">
    <property type="taxonomic scope" value="Eukaryota"/>
</dbReference>
<keyword evidence="3" id="KW-0677">Repeat</keyword>
<organism evidence="5 6">
    <name type="scientific">Rhodnius prolixus</name>
    <name type="common">Triatomid bug</name>
    <dbReference type="NCBI Taxonomy" id="13249"/>
    <lineage>
        <taxon>Eukaryota</taxon>
        <taxon>Metazoa</taxon>
        <taxon>Ecdysozoa</taxon>
        <taxon>Arthropoda</taxon>
        <taxon>Hexapoda</taxon>
        <taxon>Insecta</taxon>
        <taxon>Pterygota</taxon>
        <taxon>Neoptera</taxon>
        <taxon>Paraneoptera</taxon>
        <taxon>Hemiptera</taxon>
        <taxon>Heteroptera</taxon>
        <taxon>Panheteroptera</taxon>
        <taxon>Cimicomorpha</taxon>
        <taxon>Reduviidae</taxon>
        <taxon>Triatominae</taxon>
        <taxon>Rhodnius</taxon>
    </lineage>
</organism>
<dbReference type="EMBL" id="ACPB03023442">
    <property type="status" value="NOT_ANNOTATED_CDS"/>
    <property type="molecule type" value="Genomic_DNA"/>
</dbReference>
<name>T1I877_RHOPR</name>
<proteinExistence type="predicted"/>
<dbReference type="VEuPathDB" id="VectorBase:RPRC012499"/>
<keyword evidence="2" id="KW-0433">Leucine-rich repeat</keyword>
<dbReference type="PANTHER" id="PTHR45973">
    <property type="entry name" value="PROTEIN PHOSPHATASE 1 REGULATORY SUBUNIT SDS22-RELATED"/>
    <property type="match status" value="1"/>
</dbReference>